<reference evidence="1 2" key="1">
    <citation type="submission" date="2023-02" db="EMBL/GenBank/DDBJ databases">
        <title>Gemone sequence of Telluria chitinolytica ACM 3522T.</title>
        <authorList>
            <person name="Frediansyah A."/>
            <person name="Miess H."/>
            <person name="Gross H."/>
        </authorList>
    </citation>
    <scope>NUCLEOTIDE SEQUENCE [LARGE SCALE GENOMIC DNA]</scope>
    <source>
        <strain evidence="1 2">ACM 3522</strain>
    </source>
</reference>
<dbReference type="RefSeq" id="WP_277416211.1">
    <property type="nucleotide sequence ID" value="NZ_CP119083.1"/>
</dbReference>
<protein>
    <submittedName>
        <fullName evidence="1">T6SS effector amidase Tae4 family protein</fullName>
    </submittedName>
</protein>
<evidence type="ECO:0000313" key="1">
    <source>
        <dbReference type="EMBL" id="WEF33511.1"/>
    </source>
</evidence>
<dbReference type="Gene3D" id="3.90.1720.80">
    <property type="match status" value="1"/>
</dbReference>
<organism evidence="1 2">
    <name type="scientific">Pseudoduganella chitinolytica</name>
    <dbReference type="NCBI Taxonomy" id="34070"/>
    <lineage>
        <taxon>Bacteria</taxon>
        <taxon>Pseudomonadati</taxon>
        <taxon>Pseudomonadota</taxon>
        <taxon>Betaproteobacteria</taxon>
        <taxon>Burkholderiales</taxon>
        <taxon>Oxalobacteraceae</taxon>
        <taxon>Telluria group</taxon>
        <taxon>Pseudoduganella</taxon>
    </lineage>
</organism>
<dbReference type="Pfam" id="PF14113">
    <property type="entry name" value="Tae4"/>
    <property type="match status" value="1"/>
</dbReference>
<dbReference type="InterPro" id="IPR025562">
    <property type="entry name" value="Tae4"/>
</dbReference>
<gene>
    <name evidence="1" type="ORF">PX653_01590</name>
</gene>
<accession>A0ABY8BC74</accession>
<sequence length="159" mass="17521">MRPLFLSLKHNYPHKDAIDTAQLFEGIGWDDLIDNPAYENTCAIRMSLALIRTGIHVSGRIAIKKGLHKGRWIEPGQAKLSRMLAAESMFGPPEKFDMQTVVSGIANRSGVISFVRIPSYLDGRGGHIDIIAPGAGGLMACGSGCYFTAHEYWFWELQG</sequence>
<dbReference type="Proteomes" id="UP001216510">
    <property type="component" value="Chromosome"/>
</dbReference>
<dbReference type="EMBL" id="CP119083">
    <property type="protein sequence ID" value="WEF33511.1"/>
    <property type="molecule type" value="Genomic_DNA"/>
</dbReference>
<keyword evidence="2" id="KW-1185">Reference proteome</keyword>
<evidence type="ECO:0000313" key="2">
    <source>
        <dbReference type="Proteomes" id="UP001216510"/>
    </source>
</evidence>
<name>A0ABY8BC74_9BURK</name>
<dbReference type="Gene3D" id="4.10.280.80">
    <property type="match status" value="1"/>
</dbReference>
<proteinExistence type="predicted"/>